<protein>
    <submittedName>
        <fullName evidence="1">TonB-dependent receptor plug</fullName>
    </submittedName>
</protein>
<gene>
    <name evidence="1" type="ORF">Premu_2523</name>
</gene>
<evidence type="ECO:0000313" key="2">
    <source>
        <dbReference type="Proteomes" id="UP000002772"/>
    </source>
</evidence>
<name>F8NAX4_9BACT</name>
<proteinExistence type="predicted"/>
<organism evidence="1 2">
    <name type="scientific">Hallella multisaccharivorax DSM 17128</name>
    <dbReference type="NCBI Taxonomy" id="688246"/>
    <lineage>
        <taxon>Bacteria</taxon>
        <taxon>Pseudomonadati</taxon>
        <taxon>Bacteroidota</taxon>
        <taxon>Bacteroidia</taxon>
        <taxon>Bacteroidales</taxon>
        <taxon>Prevotellaceae</taxon>
        <taxon>Hallella</taxon>
    </lineage>
</organism>
<dbReference type="AlphaFoldDB" id="F8NAX4"/>
<dbReference type="Proteomes" id="UP000002772">
    <property type="component" value="Unassembled WGS sequence"/>
</dbReference>
<dbReference type="STRING" id="688246.Premu_2523"/>
<keyword evidence="2" id="KW-1185">Reference proteome</keyword>
<sequence length="876" mass="99970">MNKDNIKKFTTFILLFLLRSCFEVQGQTKTTLITGVVKTESGDFVPHSTIFFSKAKQKNRILAAGQSNSKGEFQIALSVPDDSIALHVTHINIEPLTILCKNTSQKIDVIVQERVNQLEDIVVKSPKVYANGDTINYSVSAFQHANDLSIGQVLQRLPGITVSNIGQISYKGMPIKNFYIEGLDLMKGRYGIATNNIDPNSISTVQVLENHQDIKALKDLKPEERASINLKLKSGVKEIFNLIATLGAGLENKVLWDNELVATYFKRNSQLLATYKGNNSGNDLEIELRSFDESGTRYKTTALSEMTMPSTPGIGKRYYYFNQSHTATFNHVSRIGSNGELGLNIAFLNDRDKRYLQAISTTYLANGKQNIINESIDGLQHKHIGFGTITYVLNNNHYYVKEQLKSEWTSTNGHSDVKIGDKVSQFSKMNNYALQNTLHFTYRTSNNRGIDFFSKINFENRPHHLSVSSNFFSEILSDDYMFQQINRSNISTENKLDLLSVLVLGHLTVHPFVLFNFSVDKLSSSLQQYQNNISLNTTNVGMGFTANYKFGKTYFDFFLSGAYRLYSLRDLQIGLSSLKQKIVTEPSLSIRYVINGFNELKFGFGMNYANPSIETLYGNYILTNYRQLSIYESNDLFYAQINMTNLTYNYKNIVSMWFAGIDLTWVNYHPDVLYGTTYDGMSEKITSRSTDDVSNSYSVILRSSKGFDWRKTKLTVEAKYTHFDSPLLQQEQILRYSGNSYATNLSLNSSPFNWVSVAYSSGLYISKSKMQFGSSIPTIKTLSSNFTAGFYLPKGINLRMKAVHYYNSLNSKDKSFFLGDIDINYMIRRWYFSLAFDNIFNRKMYVNSTSSDLRENMTFYPIRPRTFIFRVRYRIL</sequence>
<reference evidence="2" key="1">
    <citation type="journal article" date="2011" name="Stand. Genomic Sci.">
        <title>Non-contiguous finished genome sequence of the opportunistic oral pathogen Prevotella multisaccharivorax type strain (PPPA20).</title>
        <authorList>
            <person name="Pati A."/>
            <person name="Gronow S."/>
            <person name="Lu M."/>
            <person name="Lapidus A."/>
            <person name="Nolan M."/>
            <person name="Lucas S."/>
            <person name="Hammon N."/>
            <person name="Deshpande S."/>
            <person name="Cheng J.F."/>
            <person name="Tapia R."/>
            <person name="Han C."/>
            <person name="Goodwin L."/>
            <person name="Pitluck S."/>
            <person name="Liolios K."/>
            <person name="Pagani I."/>
            <person name="Mavromatis K."/>
            <person name="Mikhailova N."/>
            <person name="Huntemann M."/>
            <person name="Chen A."/>
            <person name="Palaniappan K."/>
            <person name="Land M."/>
            <person name="Hauser L."/>
            <person name="Detter J.C."/>
            <person name="Brambilla E.M."/>
            <person name="Rohde M."/>
            <person name="Goker M."/>
            <person name="Woyke T."/>
            <person name="Bristow J."/>
            <person name="Eisen J.A."/>
            <person name="Markowitz V."/>
            <person name="Hugenholtz P."/>
            <person name="Kyrpides N.C."/>
            <person name="Klenk H.P."/>
            <person name="Ivanova N."/>
        </authorList>
    </citation>
    <scope>NUCLEOTIDE SEQUENCE [LARGE SCALE GENOMIC DNA]</scope>
    <source>
        <strain evidence="2">DSM 17128</strain>
    </source>
</reference>
<dbReference type="EMBL" id="GL945017">
    <property type="protein sequence ID" value="EGN57882.1"/>
    <property type="molecule type" value="Genomic_DNA"/>
</dbReference>
<dbReference type="OrthoDB" id="603275at2"/>
<accession>F8NAX4</accession>
<keyword evidence="1" id="KW-0675">Receptor</keyword>
<dbReference type="HOGENOM" id="CLU_012729_2_0_10"/>
<evidence type="ECO:0000313" key="1">
    <source>
        <dbReference type="EMBL" id="EGN57882.1"/>
    </source>
</evidence>
<dbReference type="RefSeq" id="WP_007575735.1">
    <property type="nucleotide sequence ID" value="NZ_BPTS01000002.1"/>
</dbReference>
<dbReference type="SUPFAM" id="SSF56935">
    <property type="entry name" value="Porins"/>
    <property type="match status" value="1"/>
</dbReference>
<dbReference type="eggNOG" id="COG4773">
    <property type="taxonomic scope" value="Bacteria"/>
</dbReference>